<proteinExistence type="predicted"/>
<dbReference type="OrthoDB" id="1302240at2759"/>
<protein>
    <submittedName>
        <fullName evidence="2">Uncharacterized protein</fullName>
    </submittedName>
</protein>
<gene>
    <name evidence="2" type="ORF">CQW23_00748</name>
</gene>
<dbReference type="PANTHER" id="PTHR34380:SF3">
    <property type="entry name" value="FRIGIDA-LIKE PROTEIN"/>
    <property type="match status" value="1"/>
</dbReference>
<feature type="compositionally biased region" description="Basic and acidic residues" evidence="1">
    <location>
        <begin position="14"/>
        <end position="25"/>
    </location>
</feature>
<accession>A0A2G2XLM3</accession>
<name>A0A2G2XLM3_CAPBA</name>
<feature type="compositionally biased region" description="Low complexity" evidence="1">
    <location>
        <begin position="32"/>
        <end position="44"/>
    </location>
</feature>
<evidence type="ECO:0000313" key="2">
    <source>
        <dbReference type="EMBL" id="PHT58385.1"/>
    </source>
</evidence>
<evidence type="ECO:0000256" key="1">
    <source>
        <dbReference type="SAM" id="MobiDB-lite"/>
    </source>
</evidence>
<feature type="region of interest" description="Disordered" evidence="1">
    <location>
        <begin position="1"/>
        <end position="50"/>
    </location>
</feature>
<reference evidence="2 3" key="1">
    <citation type="journal article" date="2017" name="Genome Biol.">
        <title>New reference genome sequences of hot pepper reveal the massive evolution of plant disease-resistance genes by retroduplication.</title>
        <authorList>
            <person name="Kim S."/>
            <person name="Park J."/>
            <person name="Yeom S.I."/>
            <person name="Kim Y.M."/>
            <person name="Seo E."/>
            <person name="Kim K.T."/>
            <person name="Kim M.S."/>
            <person name="Lee J.M."/>
            <person name="Cheong K."/>
            <person name="Shin H.S."/>
            <person name="Kim S.B."/>
            <person name="Han K."/>
            <person name="Lee J."/>
            <person name="Park M."/>
            <person name="Lee H.A."/>
            <person name="Lee H.Y."/>
            <person name="Lee Y."/>
            <person name="Oh S."/>
            <person name="Lee J.H."/>
            <person name="Choi E."/>
            <person name="Choi E."/>
            <person name="Lee S.E."/>
            <person name="Jeon J."/>
            <person name="Kim H."/>
            <person name="Choi G."/>
            <person name="Song H."/>
            <person name="Lee J."/>
            <person name="Lee S.C."/>
            <person name="Kwon J.K."/>
            <person name="Lee H.Y."/>
            <person name="Koo N."/>
            <person name="Hong Y."/>
            <person name="Kim R.W."/>
            <person name="Kang W.H."/>
            <person name="Huh J.H."/>
            <person name="Kang B.C."/>
            <person name="Yang T.J."/>
            <person name="Lee Y.H."/>
            <person name="Bennetzen J.L."/>
            <person name="Choi D."/>
        </authorList>
    </citation>
    <scope>NUCLEOTIDE SEQUENCE [LARGE SCALE GENOMIC DNA]</scope>
    <source>
        <strain evidence="3">cv. PBC81</strain>
    </source>
</reference>
<feature type="region of interest" description="Disordered" evidence="1">
    <location>
        <begin position="77"/>
        <end position="119"/>
    </location>
</feature>
<dbReference type="PANTHER" id="PTHR34380">
    <property type="entry name" value="BNAA03G12380D PROTEIN"/>
    <property type="match status" value="1"/>
</dbReference>
<sequence>MVVNPRQELTFPHQIKEEDVKETSLSKRNRSLSDSDNGDGSLSGKQKTRSIQELNRDGKLSLAHDNSHKKVFVRRCDDKDGGKSYSQPSSRRSDLYKLDDIGDDSSSDSGNDPLSDKSMDMLNQSYQIKKERITRCKMEDDLRLSFEKDLELCMDAVCALYRRQFSPNISSKGLGNTTRQELSESDTFSIRVLDEYLIDGDLENKRRKAVDEIPSKNHEKM</sequence>
<organism evidence="2 3">
    <name type="scientific">Capsicum baccatum</name>
    <name type="common">Peruvian pepper</name>
    <dbReference type="NCBI Taxonomy" id="33114"/>
    <lineage>
        <taxon>Eukaryota</taxon>
        <taxon>Viridiplantae</taxon>
        <taxon>Streptophyta</taxon>
        <taxon>Embryophyta</taxon>
        <taxon>Tracheophyta</taxon>
        <taxon>Spermatophyta</taxon>
        <taxon>Magnoliopsida</taxon>
        <taxon>eudicotyledons</taxon>
        <taxon>Gunneridae</taxon>
        <taxon>Pentapetalae</taxon>
        <taxon>asterids</taxon>
        <taxon>lamiids</taxon>
        <taxon>Solanales</taxon>
        <taxon>Solanaceae</taxon>
        <taxon>Solanoideae</taxon>
        <taxon>Capsiceae</taxon>
        <taxon>Capsicum</taxon>
    </lineage>
</organism>
<keyword evidence="3" id="KW-1185">Reference proteome</keyword>
<evidence type="ECO:0000313" key="3">
    <source>
        <dbReference type="Proteomes" id="UP000224567"/>
    </source>
</evidence>
<dbReference type="EMBL" id="MLFT02000001">
    <property type="protein sequence ID" value="PHT58385.1"/>
    <property type="molecule type" value="Genomic_DNA"/>
</dbReference>
<dbReference type="AlphaFoldDB" id="A0A2G2XLM3"/>
<comment type="caution">
    <text evidence="2">The sequence shown here is derived from an EMBL/GenBank/DDBJ whole genome shotgun (WGS) entry which is preliminary data.</text>
</comment>
<dbReference type="Proteomes" id="UP000224567">
    <property type="component" value="Unassembled WGS sequence"/>
</dbReference>
<feature type="compositionally biased region" description="Basic and acidic residues" evidence="1">
    <location>
        <begin position="91"/>
        <end position="100"/>
    </location>
</feature>
<reference evidence="3" key="2">
    <citation type="journal article" date="2017" name="J. Anim. Genet.">
        <title>Multiple reference genome sequences of hot pepper reveal the massive evolution of plant disease resistance genes by retroduplication.</title>
        <authorList>
            <person name="Kim S."/>
            <person name="Park J."/>
            <person name="Yeom S.-I."/>
            <person name="Kim Y.-M."/>
            <person name="Seo E."/>
            <person name="Kim K.-T."/>
            <person name="Kim M.-S."/>
            <person name="Lee J.M."/>
            <person name="Cheong K."/>
            <person name="Shin H.-S."/>
            <person name="Kim S.-B."/>
            <person name="Han K."/>
            <person name="Lee J."/>
            <person name="Park M."/>
            <person name="Lee H.-A."/>
            <person name="Lee H.-Y."/>
            <person name="Lee Y."/>
            <person name="Oh S."/>
            <person name="Lee J.H."/>
            <person name="Choi E."/>
            <person name="Choi E."/>
            <person name="Lee S.E."/>
            <person name="Jeon J."/>
            <person name="Kim H."/>
            <person name="Choi G."/>
            <person name="Song H."/>
            <person name="Lee J."/>
            <person name="Lee S.-C."/>
            <person name="Kwon J.-K."/>
            <person name="Lee H.-Y."/>
            <person name="Koo N."/>
            <person name="Hong Y."/>
            <person name="Kim R.W."/>
            <person name="Kang W.-H."/>
            <person name="Huh J.H."/>
            <person name="Kang B.-C."/>
            <person name="Yang T.-J."/>
            <person name="Lee Y.-H."/>
            <person name="Bennetzen J.L."/>
            <person name="Choi D."/>
        </authorList>
    </citation>
    <scope>NUCLEOTIDE SEQUENCE [LARGE SCALE GENOMIC DNA]</scope>
    <source>
        <strain evidence="3">cv. PBC81</strain>
    </source>
</reference>